<feature type="transmembrane region" description="Helical" evidence="1">
    <location>
        <begin position="119"/>
        <end position="148"/>
    </location>
</feature>
<dbReference type="AlphaFoldDB" id="A0A9Q8YG46"/>
<dbReference type="Gene3D" id="3.40.50.1820">
    <property type="entry name" value="alpha/beta hydrolase"/>
    <property type="match status" value="1"/>
</dbReference>
<dbReference type="EMBL" id="CP098809">
    <property type="protein sequence ID" value="USJ27576.1"/>
    <property type="molecule type" value="Genomic_DNA"/>
</dbReference>
<evidence type="ECO:0000256" key="1">
    <source>
        <dbReference type="SAM" id="Phobius"/>
    </source>
</evidence>
<sequence length="366" mass="40110">MIVWSGANSISARDAAARSLAAELDNLQTMSPQADIVVVGHSHGGNIAIQSLSYLAPTTEAPLIVSIATPFFRVFERKRRAFSFVMAAVAGLIMLQSMIGPVLKAIESLSLRWVGESSLYYAIIALLFLLSVSALQLTMYIMGLFGLLPGNKSRRYLARLRAQSAARVFTLKSPPTLILRGIDDEATLTLSFGLAMIRTSRLFFPVITPFFLLVHVAPFLLEGLFNIPRMSPRIDERASVMGCFQRSEFADGIASPLLRKAAEDYEVIKCANAVLDFVSYYSPMGLFLAMLLISASLATFGTELFFCGLFCEINLSSAPDGCGVFEMRTLGESAKQRRFLRHKLYDNPQCAPTLAKWISTTLSASS</sequence>
<dbReference type="RefSeq" id="WP_252161152.1">
    <property type="nucleotide sequence ID" value="NZ_CP098809.1"/>
</dbReference>
<evidence type="ECO:0000313" key="3">
    <source>
        <dbReference type="Proteomes" id="UP001055460"/>
    </source>
</evidence>
<feature type="transmembrane region" description="Helical" evidence="1">
    <location>
        <begin position="202"/>
        <end position="221"/>
    </location>
</feature>
<feature type="transmembrane region" description="Helical" evidence="1">
    <location>
        <begin position="286"/>
        <end position="311"/>
    </location>
</feature>
<proteinExistence type="predicted"/>
<organism evidence="2 3">
    <name type="scientific">Ensifer adhaerens</name>
    <name type="common">Sinorhizobium morelense</name>
    <dbReference type="NCBI Taxonomy" id="106592"/>
    <lineage>
        <taxon>Bacteria</taxon>
        <taxon>Pseudomonadati</taxon>
        <taxon>Pseudomonadota</taxon>
        <taxon>Alphaproteobacteria</taxon>
        <taxon>Hyphomicrobiales</taxon>
        <taxon>Rhizobiaceae</taxon>
        <taxon>Sinorhizobium/Ensifer group</taxon>
        <taxon>Ensifer</taxon>
    </lineage>
</organism>
<reference evidence="2" key="1">
    <citation type="submission" date="2022-06" db="EMBL/GenBank/DDBJ databases">
        <title>Physiological and biochemical characterization and genomic elucidation of a strain of the genus Ensifer adhaerens M8 that combines arsenic oxidation and chromium reduction.</title>
        <authorList>
            <person name="Li X."/>
            <person name="Yu c."/>
        </authorList>
    </citation>
    <scope>NUCLEOTIDE SEQUENCE</scope>
    <source>
        <strain evidence="2">M8</strain>
        <plasmid evidence="2">pB</plasmid>
    </source>
</reference>
<gene>
    <name evidence="2" type="ORF">NE863_34715</name>
</gene>
<dbReference type="InterPro" id="IPR024499">
    <property type="entry name" value="Mbeg1-like"/>
</dbReference>
<geneLocation type="plasmid" evidence="2 3">
    <name>pB</name>
</geneLocation>
<keyword evidence="2" id="KW-0614">Plasmid</keyword>
<dbReference type="InterPro" id="IPR029058">
    <property type="entry name" value="AB_hydrolase_fold"/>
</dbReference>
<dbReference type="Pfam" id="PF11187">
    <property type="entry name" value="Mbeg1-like"/>
    <property type="match status" value="1"/>
</dbReference>
<dbReference type="SUPFAM" id="SSF53474">
    <property type="entry name" value="alpha/beta-Hydrolases"/>
    <property type="match status" value="1"/>
</dbReference>
<feature type="transmembrane region" description="Helical" evidence="1">
    <location>
        <begin position="81"/>
        <end position="99"/>
    </location>
</feature>
<accession>A0A9Q8YG46</accession>
<evidence type="ECO:0000313" key="2">
    <source>
        <dbReference type="EMBL" id="USJ27576.1"/>
    </source>
</evidence>
<dbReference type="Proteomes" id="UP001055460">
    <property type="component" value="Plasmid pB"/>
</dbReference>
<name>A0A9Q8YG46_ENSAD</name>
<protein>
    <submittedName>
        <fullName evidence="2">DUF2974 domain-containing protein</fullName>
    </submittedName>
</protein>
<keyword evidence="1" id="KW-0812">Transmembrane</keyword>
<keyword evidence="1" id="KW-0472">Membrane</keyword>
<keyword evidence="1" id="KW-1133">Transmembrane helix</keyword>